<dbReference type="Proteomes" id="UP001497600">
    <property type="component" value="Chromosome B"/>
</dbReference>
<accession>A0ABP0E7X7</accession>
<dbReference type="PANTHER" id="PTHR42886">
    <property type="entry name" value="RE40534P-RELATED"/>
    <property type="match status" value="1"/>
</dbReference>
<dbReference type="Gene3D" id="3.40.50.1820">
    <property type="entry name" value="alpha/beta hydrolase"/>
    <property type="match status" value="1"/>
</dbReference>
<dbReference type="InterPro" id="IPR029058">
    <property type="entry name" value="AB_hydrolase_fold"/>
</dbReference>
<feature type="compositionally biased region" description="Low complexity" evidence="1">
    <location>
        <begin position="1"/>
        <end position="11"/>
    </location>
</feature>
<dbReference type="SUPFAM" id="SSF53474">
    <property type="entry name" value="alpha/beta-Hydrolases"/>
    <property type="match status" value="1"/>
</dbReference>
<name>A0ABP0E7X7_9ASCO</name>
<keyword evidence="4" id="KW-1185">Reference proteome</keyword>
<protein>
    <submittedName>
        <fullName evidence="3">Cardiolipin-specific deacylase 1, mitochondrial</fullName>
    </submittedName>
</protein>
<evidence type="ECO:0000259" key="2">
    <source>
        <dbReference type="Pfam" id="PF00561"/>
    </source>
</evidence>
<dbReference type="Pfam" id="PF00561">
    <property type="entry name" value="Abhydrolase_1"/>
    <property type="match status" value="1"/>
</dbReference>
<dbReference type="EMBL" id="OZ004254">
    <property type="protein sequence ID" value="CAK7897623.1"/>
    <property type="molecule type" value="Genomic_DNA"/>
</dbReference>
<dbReference type="PANTHER" id="PTHR42886:SF23">
    <property type="entry name" value="1-ACYLGLYCEROL-3-PHOSPHATE O-ACYLTRANSFERASE ICT1-RELATED"/>
    <property type="match status" value="1"/>
</dbReference>
<feature type="region of interest" description="Disordered" evidence="1">
    <location>
        <begin position="1"/>
        <end position="25"/>
    </location>
</feature>
<evidence type="ECO:0000313" key="4">
    <source>
        <dbReference type="Proteomes" id="UP001497600"/>
    </source>
</evidence>
<reference evidence="3 4" key="1">
    <citation type="submission" date="2024-01" db="EMBL/GenBank/DDBJ databases">
        <authorList>
            <consortium name="Genoscope - CEA"/>
            <person name="William W."/>
        </authorList>
    </citation>
    <scope>NUCLEOTIDE SEQUENCE [LARGE SCALE GENOMIC DNA]</scope>
    <source>
        <strain evidence="3 4">29B2s-10</strain>
    </source>
</reference>
<evidence type="ECO:0000313" key="3">
    <source>
        <dbReference type="EMBL" id="CAK7897623.1"/>
    </source>
</evidence>
<gene>
    <name evidence="3" type="primary">CLD1</name>
    <name evidence="3" type="ORF">CAAN4_B10616</name>
</gene>
<evidence type="ECO:0000256" key="1">
    <source>
        <dbReference type="SAM" id="MobiDB-lite"/>
    </source>
</evidence>
<feature type="domain" description="AB hydrolase-1" evidence="2">
    <location>
        <begin position="149"/>
        <end position="495"/>
    </location>
</feature>
<sequence>MSVQTMTTPTTHTRDPVAPKRRRRTTSISFARSVVDWWSSPSDLARAPSISSNSSVNSLAASRLRNRKIEYELYRAVFSDDIHIVPPEGGDSEIAIEDDVDSSKTDRSTSVIANAEFLDVDIGSGNSIHELFIQNLSQPTNNNEEPIDLVIIHGYMAASGYFLKNYETLVKSCPGIRIHAIDLLGFGNSSRPKFPEELLVTPVDHEDQIKQILDVESWFIDSIEQWRLKRNLRKFKLIGHSMGAYLSSCYLMKYNDQYGKTAEDRIVTQFVAVSPMGTEPNYQSLINDEKYQFNHHALGGDPFKELTAKQKKFKSNSMVDNDSETKFQSLWNDLGRPKFPKVLILRKLWEWNKSPFQLLQCFGPFYSKLLSYWSFQRFANLSSNDQISNDDNTDLILKLHYYSFSIFNQFQGSGELAITKLINHEILARMPLADRGLAEYLANANIKSLWMYGDNDWMNTNGGKYLYEKIKKIPGSETEFQIVEGAGHHIYLDNPQCFNTSCIDFFELSKK</sequence>
<organism evidence="3 4">
    <name type="scientific">[Candida] anglica</name>
    <dbReference type="NCBI Taxonomy" id="148631"/>
    <lineage>
        <taxon>Eukaryota</taxon>
        <taxon>Fungi</taxon>
        <taxon>Dikarya</taxon>
        <taxon>Ascomycota</taxon>
        <taxon>Saccharomycotina</taxon>
        <taxon>Pichiomycetes</taxon>
        <taxon>Debaryomycetaceae</taxon>
        <taxon>Kurtzmaniella</taxon>
    </lineage>
</organism>
<dbReference type="InterPro" id="IPR000073">
    <property type="entry name" value="AB_hydrolase_1"/>
</dbReference>
<proteinExistence type="predicted"/>